<feature type="domain" description="Phosphotyrosine protein phosphatase I" evidence="5">
    <location>
        <begin position="9"/>
        <end position="155"/>
    </location>
</feature>
<evidence type="ECO:0000256" key="2">
    <source>
        <dbReference type="ARBA" id="ARBA00013064"/>
    </source>
</evidence>
<dbReference type="PANTHER" id="PTHR11717">
    <property type="entry name" value="LOW MOLECULAR WEIGHT PROTEIN TYROSINE PHOSPHATASE"/>
    <property type="match status" value="1"/>
</dbReference>
<dbReference type="PANTHER" id="PTHR11717:SF7">
    <property type="entry name" value="LOW MOLECULAR WEIGHT PHOSPHOTYROSINE PROTEIN PHOSPHATASE"/>
    <property type="match status" value="1"/>
</dbReference>
<evidence type="ECO:0000256" key="1">
    <source>
        <dbReference type="ARBA" id="ARBA00011063"/>
    </source>
</evidence>
<dbReference type="SMART" id="SM00226">
    <property type="entry name" value="LMWPc"/>
    <property type="match status" value="1"/>
</dbReference>
<evidence type="ECO:0000256" key="3">
    <source>
        <dbReference type="ARBA" id="ARBA00022801"/>
    </source>
</evidence>
<evidence type="ECO:0000256" key="4">
    <source>
        <dbReference type="ARBA" id="ARBA00022912"/>
    </source>
</evidence>
<dbReference type="PRINTS" id="PR00719">
    <property type="entry name" value="LMWPTPASE"/>
</dbReference>
<dbReference type="InterPro" id="IPR017867">
    <property type="entry name" value="Tyr_phospatase_low_mol_wt"/>
</dbReference>
<name>A0ABQ2EX01_9DEIO</name>
<dbReference type="SUPFAM" id="SSF52788">
    <property type="entry name" value="Phosphotyrosine protein phosphatases I"/>
    <property type="match status" value="1"/>
</dbReference>
<reference evidence="7" key="1">
    <citation type="journal article" date="2019" name="Int. J. Syst. Evol. Microbiol.">
        <title>The Global Catalogue of Microorganisms (GCM) 10K type strain sequencing project: providing services to taxonomists for standard genome sequencing and annotation.</title>
        <authorList>
            <consortium name="The Broad Institute Genomics Platform"/>
            <consortium name="The Broad Institute Genome Sequencing Center for Infectious Disease"/>
            <person name="Wu L."/>
            <person name="Ma J."/>
        </authorList>
    </citation>
    <scope>NUCLEOTIDE SEQUENCE [LARGE SCALE GENOMIC DNA]</scope>
    <source>
        <strain evidence="7">JCM 30331</strain>
    </source>
</reference>
<comment type="similarity">
    <text evidence="1">Belongs to the low molecular weight phosphotyrosine protein phosphatase family.</text>
</comment>
<dbReference type="InterPro" id="IPR036196">
    <property type="entry name" value="Ptyr_pPase_sf"/>
</dbReference>
<dbReference type="Gene3D" id="3.40.50.2300">
    <property type="match status" value="1"/>
</dbReference>
<keyword evidence="3" id="KW-0378">Hydrolase</keyword>
<protein>
    <recommendedName>
        <fullName evidence="2">protein-tyrosine-phosphatase</fullName>
        <ecNumber evidence="2">3.1.3.48</ecNumber>
    </recommendedName>
</protein>
<dbReference type="Pfam" id="PF01451">
    <property type="entry name" value="LMWPc"/>
    <property type="match status" value="1"/>
</dbReference>
<gene>
    <name evidence="6" type="ORF">GCM10008955_24130</name>
</gene>
<dbReference type="InterPro" id="IPR050438">
    <property type="entry name" value="LMW_PTPase"/>
</dbReference>
<keyword evidence="7" id="KW-1185">Reference proteome</keyword>
<dbReference type="RefSeq" id="WP_229780765.1">
    <property type="nucleotide sequence ID" value="NZ_BMPP01000009.1"/>
</dbReference>
<dbReference type="InterPro" id="IPR023485">
    <property type="entry name" value="Ptyr_pPase"/>
</dbReference>
<evidence type="ECO:0000259" key="5">
    <source>
        <dbReference type="SMART" id="SM00226"/>
    </source>
</evidence>
<dbReference type="EC" id="3.1.3.48" evidence="2"/>
<keyword evidence="4" id="KW-0904">Protein phosphatase</keyword>
<sequence length="171" mass="18792">MNPCLQRPLRVLALCLGNICRSPLAEALLRRELQAAGVPAVVDSAGTAPWHAGRPADPCSREVARRHGLDLGGRARQLDLADFYEQDMILAMDAMNLSDARRLSPPNAEARIRLMRDFDPEVPGADVPDPYTTGPEGFETVYRMLERSARTFAARAGEGHLWETGENGRVD</sequence>
<dbReference type="CDD" id="cd16343">
    <property type="entry name" value="LMWPTP"/>
    <property type="match status" value="1"/>
</dbReference>
<dbReference type="Proteomes" id="UP000647587">
    <property type="component" value="Unassembled WGS sequence"/>
</dbReference>
<proteinExistence type="inferred from homology"/>
<evidence type="ECO:0000313" key="7">
    <source>
        <dbReference type="Proteomes" id="UP000647587"/>
    </source>
</evidence>
<dbReference type="EMBL" id="BMPP01000009">
    <property type="protein sequence ID" value="GGK29470.1"/>
    <property type="molecule type" value="Genomic_DNA"/>
</dbReference>
<accession>A0ABQ2EX01</accession>
<organism evidence="6 7">
    <name type="scientific">Deinococcus malanensis</name>
    <dbReference type="NCBI Taxonomy" id="1706855"/>
    <lineage>
        <taxon>Bacteria</taxon>
        <taxon>Thermotogati</taxon>
        <taxon>Deinococcota</taxon>
        <taxon>Deinococci</taxon>
        <taxon>Deinococcales</taxon>
        <taxon>Deinococcaceae</taxon>
        <taxon>Deinococcus</taxon>
    </lineage>
</organism>
<evidence type="ECO:0000313" key="6">
    <source>
        <dbReference type="EMBL" id="GGK29470.1"/>
    </source>
</evidence>
<comment type="caution">
    <text evidence="6">The sequence shown here is derived from an EMBL/GenBank/DDBJ whole genome shotgun (WGS) entry which is preliminary data.</text>
</comment>